<accession>X1DW76</accession>
<dbReference type="EMBL" id="BARU01002132">
    <property type="protein sequence ID" value="GAH24467.1"/>
    <property type="molecule type" value="Genomic_DNA"/>
</dbReference>
<sequence length="324" mass="38774">MEGVERLPYLSLIGYADTMQPKTMSFIPIDPGDAIIEGIRLSQEHKITLEFIDLSVKDYTPFAYQLPDDYALSKLGLEVFYREVFKIIKEKKKQFQEDDKLRKIDEKREKFMASHLIKLMKLYNRVLFICGLAHWENIKHYLENESELKEVEEDLLPQRYVEIFNIKGGSARFLLREIPYITINWEKFREKYSEKELEKYEEPKVFFQKLNSFDKQEFIRPIFLQARDFYREEFKEFIDLHRLKTLFQYCRNLSIAENLLNPTLFQLLVSSKNCVDDDYAWKVLEVAAKYPFEDDSGKYPDLDLNMEGAFSKGKFIKLRPRHAR</sequence>
<comment type="caution">
    <text evidence="1">The sequence shown here is derived from an EMBL/GenBank/DDBJ whole genome shotgun (WGS) entry which is preliminary data.</text>
</comment>
<feature type="non-terminal residue" evidence="1">
    <location>
        <position position="324"/>
    </location>
</feature>
<evidence type="ECO:0000313" key="1">
    <source>
        <dbReference type="EMBL" id="GAH24467.1"/>
    </source>
</evidence>
<evidence type="ECO:0008006" key="2">
    <source>
        <dbReference type="Google" id="ProtNLM"/>
    </source>
</evidence>
<gene>
    <name evidence="1" type="ORF">S03H2_05175</name>
</gene>
<organism evidence="1">
    <name type="scientific">marine sediment metagenome</name>
    <dbReference type="NCBI Taxonomy" id="412755"/>
    <lineage>
        <taxon>unclassified sequences</taxon>
        <taxon>metagenomes</taxon>
        <taxon>ecological metagenomes</taxon>
    </lineage>
</organism>
<protein>
    <recommendedName>
        <fullName evidence="2">TraB determinant protein</fullName>
    </recommendedName>
</protein>
<reference evidence="1" key="1">
    <citation type="journal article" date="2014" name="Front. Microbiol.">
        <title>High frequency of phylogenetically diverse reductive dehalogenase-homologous genes in deep subseafloor sedimentary metagenomes.</title>
        <authorList>
            <person name="Kawai M."/>
            <person name="Futagami T."/>
            <person name="Toyoda A."/>
            <person name="Takaki Y."/>
            <person name="Nishi S."/>
            <person name="Hori S."/>
            <person name="Arai W."/>
            <person name="Tsubouchi T."/>
            <person name="Morono Y."/>
            <person name="Uchiyama I."/>
            <person name="Ito T."/>
            <person name="Fujiyama A."/>
            <person name="Inagaki F."/>
            <person name="Takami H."/>
        </authorList>
    </citation>
    <scope>NUCLEOTIDE SEQUENCE</scope>
    <source>
        <strain evidence="1">Expedition CK06-06</strain>
    </source>
</reference>
<name>X1DW76_9ZZZZ</name>
<proteinExistence type="predicted"/>
<dbReference type="AlphaFoldDB" id="X1DW76"/>